<dbReference type="SUPFAM" id="SSF46626">
    <property type="entry name" value="Cytochrome c"/>
    <property type="match status" value="1"/>
</dbReference>
<proteinExistence type="predicted"/>
<feature type="signal peptide" evidence="5">
    <location>
        <begin position="1"/>
        <end position="23"/>
    </location>
</feature>
<evidence type="ECO:0000256" key="5">
    <source>
        <dbReference type="SAM" id="SignalP"/>
    </source>
</evidence>
<keyword evidence="5" id="KW-0732">Signal</keyword>
<evidence type="ECO:0000256" key="2">
    <source>
        <dbReference type="ARBA" id="ARBA00022723"/>
    </source>
</evidence>
<protein>
    <recommendedName>
        <fullName evidence="6">Cytochrome c domain-containing protein</fullName>
    </recommendedName>
</protein>
<dbReference type="GO" id="GO:0046872">
    <property type="term" value="F:metal ion binding"/>
    <property type="evidence" value="ECO:0007669"/>
    <property type="project" value="UniProtKB-KW"/>
</dbReference>
<feature type="domain" description="Cytochrome c" evidence="6">
    <location>
        <begin position="34"/>
        <end position="115"/>
    </location>
</feature>
<keyword evidence="2 4" id="KW-0479">Metal-binding</keyword>
<organism evidence="7 8">
    <name type="scientific">Croceibacterium salegens</name>
    <dbReference type="NCBI Taxonomy" id="1737568"/>
    <lineage>
        <taxon>Bacteria</taxon>
        <taxon>Pseudomonadati</taxon>
        <taxon>Pseudomonadota</taxon>
        <taxon>Alphaproteobacteria</taxon>
        <taxon>Sphingomonadales</taxon>
        <taxon>Erythrobacteraceae</taxon>
        <taxon>Croceibacterium</taxon>
    </lineage>
</organism>
<accession>A0A6I4SYS0</accession>
<sequence length="124" mass="13287">MKTSRFGYLPAWAAPSGLLLALAACSTVGEPPEASASMGLIIARDKCGGCHQTGGGGESTNERAPTFAEIVDRPGMTPEALGAFLRDSHNYPIEMGFRLEPHEVDSLVAYMIRWRSEHSPLPNS</sequence>
<dbReference type="GO" id="GO:0009055">
    <property type="term" value="F:electron transfer activity"/>
    <property type="evidence" value="ECO:0007669"/>
    <property type="project" value="InterPro"/>
</dbReference>
<name>A0A6I4SYS0_9SPHN</name>
<dbReference type="GO" id="GO:0020037">
    <property type="term" value="F:heme binding"/>
    <property type="evidence" value="ECO:0007669"/>
    <property type="project" value="InterPro"/>
</dbReference>
<evidence type="ECO:0000313" key="8">
    <source>
        <dbReference type="Proteomes" id="UP000433652"/>
    </source>
</evidence>
<dbReference type="InterPro" id="IPR036909">
    <property type="entry name" value="Cyt_c-like_dom_sf"/>
</dbReference>
<dbReference type="EMBL" id="WTYM01000041">
    <property type="protein sequence ID" value="MXO59926.1"/>
    <property type="molecule type" value="Genomic_DNA"/>
</dbReference>
<reference evidence="7 8" key="1">
    <citation type="submission" date="2019-12" db="EMBL/GenBank/DDBJ databases">
        <title>Genomic-based taxomic classification of the family Erythrobacteraceae.</title>
        <authorList>
            <person name="Xu L."/>
        </authorList>
    </citation>
    <scope>NUCLEOTIDE SEQUENCE [LARGE SCALE GENOMIC DNA]</scope>
    <source>
        <strain evidence="7 8">MCCC 1K01500</strain>
    </source>
</reference>
<feature type="chain" id="PRO_5026262409" description="Cytochrome c domain-containing protein" evidence="5">
    <location>
        <begin position="24"/>
        <end position="124"/>
    </location>
</feature>
<dbReference type="AlphaFoldDB" id="A0A6I4SYS0"/>
<keyword evidence="3 4" id="KW-0408">Iron</keyword>
<dbReference type="Proteomes" id="UP000433652">
    <property type="component" value="Unassembled WGS sequence"/>
</dbReference>
<dbReference type="OrthoDB" id="7596428at2"/>
<evidence type="ECO:0000256" key="3">
    <source>
        <dbReference type="ARBA" id="ARBA00023004"/>
    </source>
</evidence>
<dbReference type="RefSeq" id="WP_159794818.1">
    <property type="nucleotide sequence ID" value="NZ_WTYM01000041.1"/>
</dbReference>
<comment type="caution">
    <text evidence="7">The sequence shown here is derived from an EMBL/GenBank/DDBJ whole genome shotgun (WGS) entry which is preliminary data.</text>
</comment>
<evidence type="ECO:0000256" key="4">
    <source>
        <dbReference type="PROSITE-ProRule" id="PRU00433"/>
    </source>
</evidence>
<evidence type="ECO:0000313" key="7">
    <source>
        <dbReference type="EMBL" id="MXO59926.1"/>
    </source>
</evidence>
<gene>
    <name evidence="7" type="ORF">GRI89_10280</name>
</gene>
<dbReference type="Gene3D" id="1.10.760.10">
    <property type="entry name" value="Cytochrome c-like domain"/>
    <property type="match status" value="1"/>
</dbReference>
<dbReference type="InterPro" id="IPR009056">
    <property type="entry name" value="Cyt_c-like_dom"/>
</dbReference>
<evidence type="ECO:0000256" key="1">
    <source>
        <dbReference type="ARBA" id="ARBA00022617"/>
    </source>
</evidence>
<keyword evidence="1 4" id="KW-0349">Heme</keyword>
<keyword evidence="8" id="KW-1185">Reference proteome</keyword>
<dbReference type="PROSITE" id="PS51257">
    <property type="entry name" value="PROKAR_LIPOPROTEIN"/>
    <property type="match status" value="1"/>
</dbReference>
<evidence type="ECO:0000259" key="6">
    <source>
        <dbReference type="PROSITE" id="PS51007"/>
    </source>
</evidence>
<dbReference type="PROSITE" id="PS51007">
    <property type="entry name" value="CYTC"/>
    <property type="match status" value="1"/>
</dbReference>